<feature type="transmembrane region" description="Helical" evidence="1">
    <location>
        <begin position="16"/>
        <end position="39"/>
    </location>
</feature>
<evidence type="ECO:0000313" key="2">
    <source>
        <dbReference type="EMBL" id="KXO17466.1"/>
    </source>
</evidence>
<evidence type="ECO:0000313" key="3">
    <source>
        <dbReference type="Proteomes" id="UP000070093"/>
    </source>
</evidence>
<protein>
    <submittedName>
        <fullName evidence="2">Uncharacterized protein</fullName>
    </submittedName>
</protein>
<dbReference type="Proteomes" id="UP000070093">
    <property type="component" value="Unassembled WGS sequence"/>
</dbReference>
<keyword evidence="1" id="KW-1133">Transmembrane helix</keyword>
<proteinExistence type="predicted"/>
<dbReference type="AlphaFoldDB" id="A0A137SYB0"/>
<organism evidence="2 3">
    <name type="scientific">Prevotella bivia</name>
    <dbReference type="NCBI Taxonomy" id="28125"/>
    <lineage>
        <taxon>Bacteria</taxon>
        <taxon>Pseudomonadati</taxon>
        <taxon>Bacteroidota</taxon>
        <taxon>Bacteroidia</taxon>
        <taxon>Bacteroidales</taxon>
        <taxon>Prevotellaceae</taxon>
        <taxon>Prevotella</taxon>
    </lineage>
</organism>
<evidence type="ECO:0000256" key="1">
    <source>
        <dbReference type="SAM" id="Phobius"/>
    </source>
</evidence>
<name>A0A137SYB0_9BACT</name>
<accession>A0A137SYB0</accession>
<comment type="caution">
    <text evidence="2">The sequence shown here is derived from an EMBL/GenBank/DDBJ whole genome shotgun (WGS) entry which is preliminary data.</text>
</comment>
<keyword evidence="1" id="KW-0472">Membrane</keyword>
<sequence length="41" mass="4721">MCASFFLKKALLFAQMVYHCAIFFLILLSIGISMAYIILFK</sequence>
<keyword evidence="1" id="KW-0812">Transmembrane</keyword>
<reference evidence="2 3" key="1">
    <citation type="submission" date="2016-02" db="EMBL/GenBank/DDBJ databases">
        <authorList>
            <person name="Wen L."/>
            <person name="He K."/>
            <person name="Yang H."/>
        </authorList>
    </citation>
    <scope>NUCLEOTIDE SEQUENCE [LARGE SCALE GENOMIC DNA]</scope>
    <source>
        <strain evidence="2 3">GED7880</strain>
    </source>
</reference>
<dbReference type="STRING" id="28125.HMPREF3202_01138"/>
<dbReference type="EMBL" id="LTAG01000046">
    <property type="protein sequence ID" value="KXO17466.1"/>
    <property type="molecule type" value="Genomic_DNA"/>
</dbReference>
<dbReference type="PATRIC" id="fig|28125.4.peg.1127"/>
<gene>
    <name evidence="2" type="ORF">HMPREF3202_01138</name>
</gene>